<organism evidence="1 2">
    <name type="scientific">Microbacterium yannicii</name>
    <dbReference type="NCBI Taxonomy" id="671622"/>
    <lineage>
        <taxon>Bacteria</taxon>
        <taxon>Bacillati</taxon>
        <taxon>Actinomycetota</taxon>
        <taxon>Actinomycetes</taxon>
        <taxon>Micrococcales</taxon>
        <taxon>Microbacteriaceae</taxon>
        <taxon>Microbacterium</taxon>
    </lineage>
</organism>
<dbReference type="RefSeq" id="WP_194413265.1">
    <property type="nucleotide sequence ID" value="NZ_BAABKZ010000001.1"/>
</dbReference>
<keyword evidence="2" id="KW-1185">Reference proteome</keyword>
<dbReference type="InterPro" id="IPR011051">
    <property type="entry name" value="RmlC_Cupin_sf"/>
</dbReference>
<protein>
    <submittedName>
        <fullName evidence="1">Cupin domain-containing protein</fullName>
    </submittedName>
</protein>
<gene>
    <name evidence="1" type="ORF">GCM10025760_14870</name>
</gene>
<evidence type="ECO:0000313" key="2">
    <source>
        <dbReference type="Proteomes" id="UP001501407"/>
    </source>
</evidence>
<dbReference type="Gene3D" id="2.60.120.10">
    <property type="entry name" value="Jelly Rolls"/>
    <property type="match status" value="1"/>
</dbReference>
<dbReference type="PANTHER" id="PTHR37694:SF1">
    <property type="entry name" value="SLR8022 PROTEIN"/>
    <property type="match status" value="1"/>
</dbReference>
<dbReference type="SUPFAM" id="SSF51182">
    <property type="entry name" value="RmlC-like cupins"/>
    <property type="match status" value="1"/>
</dbReference>
<dbReference type="CDD" id="cd02230">
    <property type="entry name" value="cupin_HP0902-like"/>
    <property type="match status" value="1"/>
</dbReference>
<dbReference type="PANTHER" id="PTHR37694">
    <property type="entry name" value="SLR8022 PROTEIN"/>
    <property type="match status" value="1"/>
</dbReference>
<proteinExistence type="predicted"/>
<dbReference type="EMBL" id="BAABKZ010000001">
    <property type="protein sequence ID" value="GAA5089991.1"/>
    <property type="molecule type" value="Genomic_DNA"/>
</dbReference>
<dbReference type="Proteomes" id="UP001501407">
    <property type="component" value="Unassembled WGS sequence"/>
</dbReference>
<dbReference type="InterPro" id="IPR014710">
    <property type="entry name" value="RmlC-like_jellyroll"/>
</dbReference>
<sequence length="111" mass="11944">MDSRDLADVIDDLMAKARAASSGRAARTIRGGHENALRETVIALLAGHELSEHDSPHEATLQVLHGRVRLIAADESWEGMAGDHLTVPPQRHSLAALEDSVVLLTVSNRVP</sequence>
<evidence type="ECO:0000313" key="1">
    <source>
        <dbReference type="EMBL" id="GAA5089991.1"/>
    </source>
</evidence>
<comment type="caution">
    <text evidence="1">The sequence shown here is derived from an EMBL/GenBank/DDBJ whole genome shotgun (WGS) entry which is preliminary data.</text>
</comment>
<accession>A0ABP9M3F7</accession>
<name>A0ABP9M3F7_9MICO</name>
<reference evidence="2" key="1">
    <citation type="journal article" date="2019" name="Int. J. Syst. Evol. Microbiol.">
        <title>The Global Catalogue of Microorganisms (GCM) 10K type strain sequencing project: providing services to taxonomists for standard genome sequencing and annotation.</title>
        <authorList>
            <consortium name="The Broad Institute Genomics Platform"/>
            <consortium name="The Broad Institute Genome Sequencing Center for Infectious Disease"/>
            <person name="Wu L."/>
            <person name="Ma J."/>
        </authorList>
    </citation>
    <scope>NUCLEOTIDE SEQUENCE [LARGE SCALE GENOMIC DNA]</scope>
    <source>
        <strain evidence="2">JCM 18959</strain>
    </source>
</reference>